<dbReference type="AlphaFoldDB" id="A0A1Y1VDG3"/>
<protein>
    <submittedName>
        <fullName evidence="2">Uncharacterized protein</fullName>
    </submittedName>
</protein>
<feature type="region of interest" description="Disordered" evidence="1">
    <location>
        <begin position="1"/>
        <end position="27"/>
    </location>
</feature>
<dbReference type="OrthoDB" id="10504039at2759"/>
<feature type="compositionally biased region" description="Low complexity" evidence="1">
    <location>
        <begin position="15"/>
        <end position="27"/>
    </location>
</feature>
<reference evidence="2 3" key="1">
    <citation type="submission" date="2016-08" db="EMBL/GenBank/DDBJ databases">
        <title>Genomes of anaerobic fungi encode conserved fungal cellulosomes for biomass hydrolysis.</title>
        <authorList>
            <consortium name="DOE Joint Genome Institute"/>
            <person name="Haitjema C.H."/>
            <person name="Gilmore S.P."/>
            <person name="Henske J.K."/>
            <person name="Solomon K.V."/>
            <person name="De Groot R."/>
            <person name="Kuo A."/>
            <person name="Mondo S.J."/>
            <person name="Salamov A.A."/>
            <person name="Labutti K."/>
            <person name="Zhao Z."/>
            <person name="Chiniquy J."/>
            <person name="Barry K."/>
            <person name="Brewer H.M."/>
            <person name="Purvine S.O."/>
            <person name="Wright A.T."/>
            <person name="Boxma B."/>
            <person name="Van Alen T."/>
            <person name="Hackstein J.H."/>
            <person name="Baker S.E."/>
            <person name="Grigoriev I.V."/>
            <person name="O'Malley M.A."/>
        </authorList>
    </citation>
    <scope>NUCLEOTIDE SEQUENCE [LARGE SCALE GENOMIC DNA]</scope>
    <source>
        <strain evidence="3">finn</strain>
    </source>
</reference>
<evidence type="ECO:0000313" key="2">
    <source>
        <dbReference type="EMBL" id="ORX53372.1"/>
    </source>
</evidence>
<evidence type="ECO:0000313" key="3">
    <source>
        <dbReference type="Proteomes" id="UP000193719"/>
    </source>
</evidence>
<evidence type="ECO:0000256" key="1">
    <source>
        <dbReference type="SAM" id="MobiDB-lite"/>
    </source>
</evidence>
<reference evidence="2 3" key="2">
    <citation type="submission" date="2016-08" db="EMBL/GenBank/DDBJ databases">
        <title>Pervasive Adenine N6-methylation of Active Genes in Fungi.</title>
        <authorList>
            <consortium name="DOE Joint Genome Institute"/>
            <person name="Mondo S.J."/>
            <person name="Dannebaum R.O."/>
            <person name="Kuo R.C."/>
            <person name="Labutti K."/>
            <person name="Haridas S."/>
            <person name="Kuo A."/>
            <person name="Salamov A."/>
            <person name="Ahrendt S.R."/>
            <person name="Lipzen A."/>
            <person name="Sullivan W."/>
            <person name="Andreopoulos W.B."/>
            <person name="Clum A."/>
            <person name="Lindquist E."/>
            <person name="Daum C."/>
            <person name="Ramamoorthy G.K."/>
            <person name="Gryganskyi A."/>
            <person name="Culley D."/>
            <person name="Magnuson J.K."/>
            <person name="James T.Y."/>
            <person name="O'Malley M.A."/>
            <person name="Stajich J.E."/>
            <person name="Spatafora J.W."/>
            <person name="Visel A."/>
            <person name="Grigoriev I.V."/>
        </authorList>
    </citation>
    <scope>NUCLEOTIDE SEQUENCE [LARGE SCALE GENOMIC DNA]</scope>
    <source>
        <strain evidence="3">finn</strain>
    </source>
</reference>
<gene>
    <name evidence="2" type="ORF">BCR36DRAFT_349246</name>
</gene>
<feature type="compositionally biased region" description="Polar residues" evidence="1">
    <location>
        <begin position="1"/>
        <end position="14"/>
    </location>
</feature>
<organism evidence="2 3">
    <name type="scientific">Piromyces finnis</name>
    <dbReference type="NCBI Taxonomy" id="1754191"/>
    <lineage>
        <taxon>Eukaryota</taxon>
        <taxon>Fungi</taxon>
        <taxon>Fungi incertae sedis</taxon>
        <taxon>Chytridiomycota</taxon>
        <taxon>Chytridiomycota incertae sedis</taxon>
        <taxon>Neocallimastigomycetes</taxon>
        <taxon>Neocallimastigales</taxon>
        <taxon>Neocallimastigaceae</taxon>
        <taxon>Piromyces</taxon>
    </lineage>
</organism>
<dbReference type="EMBL" id="MCFH01000013">
    <property type="protein sequence ID" value="ORX53372.1"/>
    <property type="molecule type" value="Genomic_DNA"/>
</dbReference>
<name>A0A1Y1VDG3_9FUNG</name>
<keyword evidence="3" id="KW-1185">Reference proteome</keyword>
<sequence>MNTNTSESINLKEQNNNNNIYKPSISSSSSETISYKWKEDNSSYNLSSQSLTTDKYNKTTLPNVGKKNNFLLGNEYNMRSGIQEKRYISNNSKKKPILLINRDLASHIINENNLLLKKIKTLHNYSYNACYNTNQSQLLNTQNNNCSISISSINLNRNGSSSISRNITYNINKYNGGSIYNNGSSTSSTDIIFPPIQTKSKKKSYR</sequence>
<dbReference type="Proteomes" id="UP000193719">
    <property type="component" value="Unassembled WGS sequence"/>
</dbReference>
<comment type="caution">
    <text evidence="2">The sequence shown here is derived from an EMBL/GenBank/DDBJ whole genome shotgun (WGS) entry which is preliminary data.</text>
</comment>
<proteinExistence type="predicted"/>
<accession>A0A1Y1VDG3</accession>